<accession>A0A2G1QLS8</accession>
<dbReference type="Proteomes" id="UP000221168">
    <property type="component" value="Unassembled WGS sequence"/>
</dbReference>
<sequence>MSRIDISTPSQYRSVEAARSSATSPASAAAAAASQSLFAEKPRARSRLRPRGRAETLHSAMQLAKAETAALETMRRGQVMSSLSRILLDLESMNGERETDDIDTLFVHMLRENIRRLLLAERQDGKHGAADRLHLAHR</sequence>
<name>A0A2G1QLS8_9HYPH</name>
<feature type="region of interest" description="Disordered" evidence="1">
    <location>
        <begin position="17"/>
        <end position="58"/>
    </location>
</feature>
<evidence type="ECO:0000313" key="3">
    <source>
        <dbReference type="Proteomes" id="UP000221168"/>
    </source>
</evidence>
<dbReference type="EMBL" id="PDVP01000008">
    <property type="protein sequence ID" value="PHP66476.1"/>
    <property type="molecule type" value="Genomic_DNA"/>
</dbReference>
<reference evidence="2 3" key="1">
    <citation type="submission" date="2017-10" db="EMBL/GenBank/DDBJ databases">
        <title>Sedimentibacterium mangrovi gen. nov., sp. nov., a novel member of family Phyllobacteriacea isolated from mangrove sediment.</title>
        <authorList>
            <person name="Liao H."/>
            <person name="Tian Y."/>
        </authorList>
    </citation>
    <scope>NUCLEOTIDE SEQUENCE [LARGE SCALE GENOMIC DNA]</scope>
    <source>
        <strain evidence="2 3">X9-2-2</strain>
    </source>
</reference>
<dbReference type="RefSeq" id="WP_099307055.1">
    <property type="nucleotide sequence ID" value="NZ_PDVP01000008.1"/>
</dbReference>
<gene>
    <name evidence="2" type="ORF">CSC94_14455</name>
</gene>
<protein>
    <submittedName>
        <fullName evidence="2">Uncharacterized protein</fullName>
    </submittedName>
</protein>
<comment type="caution">
    <text evidence="2">The sequence shown here is derived from an EMBL/GenBank/DDBJ whole genome shotgun (WGS) entry which is preliminary data.</text>
</comment>
<evidence type="ECO:0000313" key="2">
    <source>
        <dbReference type="EMBL" id="PHP66476.1"/>
    </source>
</evidence>
<organism evidence="2 3">
    <name type="scientific">Zhengella mangrovi</name>
    <dbReference type="NCBI Taxonomy" id="1982044"/>
    <lineage>
        <taxon>Bacteria</taxon>
        <taxon>Pseudomonadati</taxon>
        <taxon>Pseudomonadota</taxon>
        <taxon>Alphaproteobacteria</taxon>
        <taxon>Hyphomicrobiales</taxon>
        <taxon>Notoacmeibacteraceae</taxon>
        <taxon>Zhengella</taxon>
    </lineage>
</organism>
<keyword evidence="3" id="KW-1185">Reference proteome</keyword>
<proteinExistence type="predicted"/>
<evidence type="ECO:0000256" key="1">
    <source>
        <dbReference type="SAM" id="MobiDB-lite"/>
    </source>
</evidence>
<dbReference type="AlphaFoldDB" id="A0A2G1QLS8"/>
<feature type="compositionally biased region" description="Low complexity" evidence="1">
    <location>
        <begin position="17"/>
        <end position="39"/>
    </location>
</feature>